<evidence type="ECO:0000259" key="10">
    <source>
        <dbReference type="PROSITE" id="PS51449"/>
    </source>
</evidence>
<evidence type="ECO:0000256" key="3">
    <source>
        <dbReference type="ARBA" id="ARBA00022490"/>
    </source>
</evidence>
<dbReference type="NCBIfam" id="TIGR00089">
    <property type="entry name" value="MiaB/RimO family radical SAM methylthiotransferase"/>
    <property type="match status" value="1"/>
</dbReference>
<dbReference type="InterPro" id="IPR023404">
    <property type="entry name" value="rSAM_horseshoe"/>
</dbReference>
<dbReference type="InterPro" id="IPR007197">
    <property type="entry name" value="rSAM"/>
</dbReference>
<keyword evidence="3" id="KW-0963">Cytoplasm</keyword>
<dbReference type="AlphaFoldDB" id="A0A381R118"/>
<dbReference type="PANTHER" id="PTHR11918">
    <property type="entry name" value="RADICAL SAM PROTEINS"/>
    <property type="match status" value="1"/>
</dbReference>
<keyword evidence="5" id="KW-0949">S-adenosyl-L-methionine</keyword>
<dbReference type="Pfam" id="PF04055">
    <property type="entry name" value="Radical_SAM"/>
    <property type="match status" value="1"/>
</dbReference>
<sequence>MAILSEPVPSLDSETFDAKVFNEVQEPAKKRVSFHTLGCRLNQSETGVLSRSFEQQGYSVVPETSQAEVCVLNTCTVTEHSDAKNRQVIRTLHRKNPEAIIAVVGCYAQIDPETIASIEGVRLVIGSEEKMRITDYLAQAFTQNTPLIIHPKISKDTFTAPVIPHSLAFLAKNQDKQIKTVERDSVSTNSELQYPDASVTREKTRASLKIQDGCDFMCSFCIIPFARGRSRHRDFSNLQEEARMLVQEGAQEIVITGVNVGTYKTRELTIVDVVDFLNTLPGLARIRISSIEPTTVPETLFQYMSDPQHKLVPFLHLPLQSGSDAVLQKMKRCHSAAEYADEIQMAFETVPDLCIGTDLMVGFPEESEAEFESTLKLLEKLPLAYFHVFPFSARKGTPAFKKKEQVPPPIKLLRGKKLRSLSSKKRRDFHQRFLGQTRKVLWESRKPDGTISGYTDNYIRVDLDDTTGSALRNQILPTRLTRLLAQSMAGKIILDA</sequence>
<dbReference type="SFLD" id="SFLDG01061">
    <property type="entry name" value="methylthiotransferase"/>
    <property type="match status" value="1"/>
</dbReference>
<dbReference type="Gene3D" id="3.80.30.20">
    <property type="entry name" value="tm_1862 like domain"/>
    <property type="match status" value="1"/>
</dbReference>
<dbReference type="InterPro" id="IPR038135">
    <property type="entry name" value="Methylthiotransferase_N_sf"/>
</dbReference>
<evidence type="ECO:0000256" key="6">
    <source>
        <dbReference type="ARBA" id="ARBA00022694"/>
    </source>
</evidence>
<proteinExistence type="predicted"/>
<keyword evidence="7" id="KW-0479">Metal-binding</keyword>
<evidence type="ECO:0000256" key="4">
    <source>
        <dbReference type="ARBA" id="ARBA00022679"/>
    </source>
</evidence>
<dbReference type="InterPro" id="IPR020612">
    <property type="entry name" value="Methylthiotransferase_CS"/>
</dbReference>
<feature type="domain" description="MTTase N-terminal" evidence="10">
    <location>
        <begin position="30"/>
        <end position="142"/>
    </location>
</feature>
<dbReference type="Gene3D" id="3.40.50.12160">
    <property type="entry name" value="Methylthiotransferase, N-terminal domain"/>
    <property type="match status" value="1"/>
</dbReference>
<dbReference type="CDD" id="cd01335">
    <property type="entry name" value="Radical_SAM"/>
    <property type="match status" value="1"/>
</dbReference>
<keyword evidence="6" id="KW-0819">tRNA processing</keyword>
<dbReference type="PROSITE" id="PS51918">
    <property type="entry name" value="RADICAL_SAM"/>
    <property type="match status" value="1"/>
</dbReference>
<evidence type="ECO:0000313" key="12">
    <source>
        <dbReference type="EMBL" id="SUZ84934.1"/>
    </source>
</evidence>
<keyword evidence="2" id="KW-0004">4Fe-4S</keyword>
<dbReference type="SMART" id="SM00729">
    <property type="entry name" value="Elp3"/>
    <property type="match status" value="1"/>
</dbReference>
<dbReference type="PROSITE" id="PS01278">
    <property type="entry name" value="MTTASE_RADICAL"/>
    <property type="match status" value="1"/>
</dbReference>
<dbReference type="Pfam" id="PF00919">
    <property type="entry name" value="UPF0004"/>
    <property type="match status" value="1"/>
</dbReference>
<organism evidence="12">
    <name type="scientific">marine metagenome</name>
    <dbReference type="NCBI Taxonomy" id="408172"/>
    <lineage>
        <taxon>unclassified sequences</taxon>
        <taxon>metagenomes</taxon>
        <taxon>ecological metagenomes</taxon>
    </lineage>
</organism>
<keyword evidence="4" id="KW-0808">Transferase</keyword>
<gene>
    <name evidence="12" type="ORF">METZ01_LOCUS37788</name>
</gene>
<dbReference type="GO" id="GO:0035598">
    <property type="term" value="F:tRNA (N(6)-L-threonylcarbamoyladenosine(37)-C(2))-methylthiotransferase activity"/>
    <property type="evidence" value="ECO:0007669"/>
    <property type="project" value="TreeGrafter"/>
</dbReference>
<evidence type="ECO:0000259" key="11">
    <source>
        <dbReference type="PROSITE" id="PS51918"/>
    </source>
</evidence>
<evidence type="ECO:0000256" key="1">
    <source>
        <dbReference type="ARBA" id="ARBA00001966"/>
    </source>
</evidence>
<dbReference type="EMBL" id="UINC01001613">
    <property type="protein sequence ID" value="SUZ84934.1"/>
    <property type="molecule type" value="Genomic_DNA"/>
</dbReference>
<dbReference type="SFLD" id="SFLDS00029">
    <property type="entry name" value="Radical_SAM"/>
    <property type="match status" value="1"/>
</dbReference>
<evidence type="ECO:0000256" key="5">
    <source>
        <dbReference type="ARBA" id="ARBA00022691"/>
    </source>
</evidence>
<keyword evidence="9" id="KW-0411">Iron-sulfur</keyword>
<dbReference type="InterPro" id="IPR006467">
    <property type="entry name" value="MiaB-like_bact"/>
</dbReference>
<dbReference type="InterPro" id="IPR006638">
    <property type="entry name" value="Elp3/MiaA/NifB-like_rSAM"/>
</dbReference>
<evidence type="ECO:0000256" key="7">
    <source>
        <dbReference type="ARBA" id="ARBA00022723"/>
    </source>
</evidence>
<evidence type="ECO:0000256" key="8">
    <source>
        <dbReference type="ARBA" id="ARBA00023004"/>
    </source>
</evidence>
<protein>
    <submittedName>
        <fullName evidence="12">Uncharacterized protein</fullName>
    </submittedName>
</protein>
<keyword evidence="8" id="KW-0408">Iron</keyword>
<comment type="cofactor">
    <cofactor evidence="1">
        <name>[4Fe-4S] cluster</name>
        <dbReference type="ChEBI" id="CHEBI:49883"/>
    </cofactor>
</comment>
<evidence type="ECO:0000256" key="2">
    <source>
        <dbReference type="ARBA" id="ARBA00022485"/>
    </source>
</evidence>
<dbReference type="SFLD" id="SFLDG01082">
    <property type="entry name" value="B12-binding_domain_containing"/>
    <property type="match status" value="1"/>
</dbReference>
<accession>A0A381R118</accession>
<dbReference type="PROSITE" id="PS51449">
    <property type="entry name" value="MTTASE_N"/>
    <property type="match status" value="1"/>
</dbReference>
<dbReference type="FunFam" id="3.40.50.12160:FF:000004">
    <property type="entry name" value="Threonylcarbamoyladenosine tRNA methylthiotransferase MtaB"/>
    <property type="match status" value="1"/>
</dbReference>
<dbReference type="InterPro" id="IPR005839">
    <property type="entry name" value="Methylthiotransferase"/>
</dbReference>
<evidence type="ECO:0000256" key="9">
    <source>
        <dbReference type="ARBA" id="ARBA00023014"/>
    </source>
</evidence>
<feature type="domain" description="Radical SAM core" evidence="11">
    <location>
        <begin position="200"/>
        <end position="428"/>
    </location>
</feature>
<dbReference type="InterPro" id="IPR013848">
    <property type="entry name" value="Methylthiotransferase_N"/>
</dbReference>
<dbReference type="InterPro" id="IPR058240">
    <property type="entry name" value="rSAM_sf"/>
</dbReference>
<dbReference type="PANTHER" id="PTHR11918:SF45">
    <property type="entry name" value="THREONYLCARBAMOYLADENOSINE TRNA METHYLTHIOTRANSFERASE"/>
    <property type="match status" value="1"/>
</dbReference>
<dbReference type="GO" id="GO:0051539">
    <property type="term" value="F:4 iron, 4 sulfur cluster binding"/>
    <property type="evidence" value="ECO:0007669"/>
    <property type="project" value="UniProtKB-KW"/>
</dbReference>
<name>A0A381R118_9ZZZZ</name>
<dbReference type="NCBIfam" id="TIGR01579">
    <property type="entry name" value="MiaB-like-C"/>
    <property type="match status" value="1"/>
</dbReference>
<reference evidence="12" key="1">
    <citation type="submission" date="2018-05" db="EMBL/GenBank/DDBJ databases">
        <authorList>
            <person name="Lanie J.A."/>
            <person name="Ng W.-L."/>
            <person name="Kazmierczak K.M."/>
            <person name="Andrzejewski T.M."/>
            <person name="Davidsen T.M."/>
            <person name="Wayne K.J."/>
            <person name="Tettelin H."/>
            <person name="Glass J.I."/>
            <person name="Rusch D."/>
            <person name="Podicherti R."/>
            <person name="Tsui H.-C.T."/>
            <person name="Winkler M.E."/>
        </authorList>
    </citation>
    <scope>NUCLEOTIDE SEQUENCE</scope>
</reference>
<dbReference type="GO" id="GO:0046872">
    <property type="term" value="F:metal ion binding"/>
    <property type="evidence" value="ECO:0007669"/>
    <property type="project" value="UniProtKB-KW"/>
</dbReference>
<dbReference type="SUPFAM" id="SSF102114">
    <property type="entry name" value="Radical SAM enzymes"/>
    <property type="match status" value="1"/>
</dbReference>